<dbReference type="GeneID" id="93162125"/>
<comment type="caution">
    <text evidence="2">The sequence shown here is derived from an EMBL/GenBank/DDBJ whole genome shotgun (WGS) entry which is preliminary data.</text>
</comment>
<proteinExistence type="predicted"/>
<dbReference type="GO" id="GO:0016747">
    <property type="term" value="F:acyltransferase activity, transferring groups other than amino-acyl groups"/>
    <property type="evidence" value="ECO:0007669"/>
    <property type="project" value="InterPro"/>
</dbReference>
<feature type="domain" description="N-acetyltransferase" evidence="1">
    <location>
        <begin position="3"/>
        <end position="155"/>
    </location>
</feature>
<dbReference type="AlphaFoldDB" id="A0A0J9C027"/>
<name>A0A0J9C027_9FIRM</name>
<dbReference type="CDD" id="cd04301">
    <property type="entry name" value="NAT_SF"/>
    <property type="match status" value="1"/>
</dbReference>
<dbReference type="OrthoDB" id="9797178at2"/>
<sequence>MSIKLRLEQPEDYRQTENMTREAFWNIYSPGCCEHYLLHVMRSRPAFVGELDYVAKDGDRIIGNVVCVKGIIHGDDGQDYQVLSLGPISVLPQYQRSGVGRKMIEHTKEIARNLGYRAILLCGDPDYYSRRGFIPAEELGIRTADNMYAAALQACELYKGALNGISGRYVEDGIYEADESAVNHFDQEFPEKEKISGTPSQLRFLELAAMRRSV</sequence>
<dbReference type="InterPro" id="IPR000182">
    <property type="entry name" value="GNAT_dom"/>
</dbReference>
<reference evidence="2 3" key="1">
    <citation type="submission" date="2011-04" db="EMBL/GenBank/DDBJ databases">
        <title>The Genome Sequence of Clostridium citroniae WAL-19142.</title>
        <authorList>
            <consortium name="The Broad Institute Genome Sequencing Platform"/>
            <person name="Earl A."/>
            <person name="Ward D."/>
            <person name="Feldgarden M."/>
            <person name="Gevers D."/>
            <person name="Warren Y.A."/>
            <person name="Tyrrell K.L."/>
            <person name="Citron D.M."/>
            <person name="Goldstein E.J."/>
            <person name="Daigneault M."/>
            <person name="Allen-Vercoe E."/>
            <person name="Young S.K."/>
            <person name="Zeng Q."/>
            <person name="Gargeya S."/>
            <person name="Fitzgerald M."/>
            <person name="Haas B."/>
            <person name="Abouelleil A."/>
            <person name="Alvarado L."/>
            <person name="Arachchi H.M."/>
            <person name="Berlin A."/>
            <person name="Brown A."/>
            <person name="Chapman S.B."/>
            <person name="Chen Z."/>
            <person name="Dunbar C."/>
            <person name="Freedman E."/>
            <person name="Gearin G."/>
            <person name="Gellesch M."/>
            <person name="Goldberg J."/>
            <person name="Griggs A."/>
            <person name="Gujja S."/>
            <person name="Heilman E.R."/>
            <person name="Heiman D."/>
            <person name="Howarth C."/>
            <person name="Larson L."/>
            <person name="Lui A."/>
            <person name="MacDonald P.J."/>
            <person name="Mehta T."/>
            <person name="Montmayeur A."/>
            <person name="Murphy C."/>
            <person name="Neiman D."/>
            <person name="Pearson M."/>
            <person name="Priest M."/>
            <person name="Roberts A."/>
            <person name="Saif S."/>
            <person name="Shea T."/>
            <person name="Shenoy N."/>
            <person name="Sisk P."/>
            <person name="Stolte C."/>
            <person name="Sykes S."/>
            <person name="White J."/>
            <person name="Yandava C."/>
            <person name="Wortman J."/>
            <person name="Nusbaum C."/>
            <person name="Birren B."/>
        </authorList>
    </citation>
    <scope>NUCLEOTIDE SEQUENCE [LARGE SCALE GENOMIC DNA]</scope>
    <source>
        <strain evidence="2 3">WAL-19142</strain>
    </source>
</reference>
<dbReference type="PROSITE" id="PS51186">
    <property type="entry name" value="GNAT"/>
    <property type="match status" value="1"/>
</dbReference>
<evidence type="ECO:0000259" key="1">
    <source>
        <dbReference type="PROSITE" id="PS51186"/>
    </source>
</evidence>
<dbReference type="SUPFAM" id="SSF55729">
    <property type="entry name" value="Acyl-CoA N-acyltransferases (Nat)"/>
    <property type="match status" value="1"/>
</dbReference>
<dbReference type="Gene3D" id="3.40.630.30">
    <property type="match status" value="1"/>
</dbReference>
<organism evidence="2 3">
    <name type="scientific">[Clostridium] citroniae WAL-19142</name>
    <dbReference type="NCBI Taxonomy" id="742734"/>
    <lineage>
        <taxon>Bacteria</taxon>
        <taxon>Bacillati</taxon>
        <taxon>Bacillota</taxon>
        <taxon>Clostridia</taxon>
        <taxon>Lachnospirales</taxon>
        <taxon>Lachnospiraceae</taxon>
        <taxon>Enterocloster</taxon>
    </lineage>
</organism>
<accession>A0A0J9C027</accession>
<dbReference type="InterPro" id="IPR016181">
    <property type="entry name" value="Acyl_CoA_acyltransferase"/>
</dbReference>
<evidence type="ECO:0000313" key="2">
    <source>
        <dbReference type="EMBL" id="KMW18433.1"/>
    </source>
</evidence>
<protein>
    <recommendedName>
        <fullName evidence="1">N-acetyltransferase domain-containing protein</fullName>
    </recommendedName>
</protein>
<gene>
    <name evidence="2" type="ORF">HMPREF9470_03343</name>
</gene>
<dbReference type="RefSeq" id="WP_007859130.1">
    <property type="nucleotide sequence ID" value="NZ_KQ235879.1"/>
</dbReference>
<evidence type="ECO:0000313" key="3">
    <source>
        <dbReference type="Proteomes" id="UP000037392"/>
    </source>
</evidence>
<dbReference type="Pfam" id="PF00583">
    <property type="entry name" value="Acetyltransf_1"/>
    <property type="match status" value="1"/>
</dbReference>
<dbReference type="EMBL" id="ADLK01000024">
    <property type="protein sequence ID" value="KMW18433.1"/>
    <property type="molecule type" value="Genomic_DNA"/>
</dbReference>
<dbReference type="PATRIC" id="fig|742734.4.peg.3579"/>
<dbReference type="Proteomes" id="UP000037392">
    <property type="component" value="Unassembled WGS sequence"/>
</dbReference>